<dbReference type="Proteomes" id="UP000494329">
    <property type="component" value="Unassembled WGS sequence"/>
</dbReference>
<reference evidence="2 3" key="1">
    <citation type="submission" date="2020-04" db="EMBL/GenBank/DDBJ databases">
        <authorList>
            <person name="De Canck E."/>
        </authorList>
    </citation>
    <scope>NUCLEOTIDE SEQUENCE [LARGE SCALE GENOMIC DNA]</scope>
    <source>
        <strain evidence="2 3">LMG 29739</strain>
    </source>
</reference>
<gene>
    <name evidence="2" type="ORF">LMG29739_00527</name>
</gene>
<evidence type="ECO:0000256" key="1">
    <source>
        <dbReference type="SAM" id="SignalP"/>
    </source>
</evidence>
<keyword evidence="3" id="KW-1185">Reference proteome</keyword>
<proteinExistence type="predicted"/>
<evidence type="ECO:0008006" key="4">
    <source>
        <dbReference type="Google" id="ProtNLM"/>
    </source>
</evidence>
<evidence type="ECO:0000313" key="3">
    <source>
        <dbReference type="Proteomes" id="UP000494329"/>
    </source>
</evidence>
<evidence type="ECO:0000313" key="2">
    <source>
        <dbReference type="EMBL" id="CAB3748280.1"/>
    </source>
</evidence>
<accession>A0A6J5D1U6</accession>
<feature type="chain" id="PRO_5026959247" description="Lysozyme inhibitor LprI N-terminal domain-containing protein" evidence="1">
    <location>
        <begin position="36"/>
        <end position="131"/>
    </location>
</feature>
<protein>
    <recommendedName>
        <fullName evidence="4">Lysozyme inhibitor LprI N-terminal domain-containing protein</fullName>
    </recommendedName>
</protein>
<dbReference type="AlphaFoldDB" id="A0A6J5D1U6"/>
<keyword evidence="1" id="KW-0732">Signal</keyword>
<sequence length="131" mass="14475">MHGMRAGDKASFVTDAMKKALFIVFLAIGSTAAHAGPPLLDTATFGCTKAHSDAARLICSDPELADDDRRMAEMYSLARAAAMDKDAFKLAEHDAWNDRERNCHDKDCLVKWYTDQISQLTYIANTGLVDY</sequence>
<dbReference type="EMBL" id="CADIKF010000002">
    <property type="protein sequence ID" value="CAB3748280.1"/>
    <property type="molecule type" value="Genomic_DNA"/>
</dbReference>
<organism evidence="2 3">
    <name type="scientific">Paraburkholderia solisilvae</name>
    <dbReference type="NCBI Taxonomy" id="624376"/>
    <lineage>
        <taxon>Bacteria</taxon>
        <taxon>Pseudomonadati</taxon>
        <taxon>Pseudomonadota</taxon>
        <taxon>Betaproteobacteria</taxon>
        <taxon>Burkholderiales</taxon>
        <taxon>Burkholderiaceae</taxon>
        <taxon>Paraburkholderia</taxon>
    </lineage>
</organism>
<feature type="signal peptide" evidence="1">
    <location>
        <begin position="1"/>
        <end position="35"/>
    </location>
</feature>
<name>A0A6J5D1U6_9BURK</name>